<dbReference type="PANTHER" id="PTHR10137">
    <property type="entry name" value="V-TYPE PROTON ATPASE SUBUNIT C"/>
    <property type="match status" value="1"/>
</dbReference>
<sequence>MSSSPASYLLLSLPTSIVKTGHKDDAFDAINSHKPSSSSSSDANLLPFNIPDFKIGTLDTLVLQADELAKLDAAAEAAMTKAADVLKSIFDGNETRISENKLVNEKPFQTYLQSFTWNKVKYRVERPIPDIVSILKSEIQSLDEDIKSKYSTYQSVKSNLQTLQRRQQGNLSTRSLASILKPSHFLSSEYLTTALIAVPKPNEKEFLTSYETLSTMIVPRSVFKISEDPEFALFGVVVFKKHAAELSHKAREQRYIPREVTYNENANDEEQAETKSAEQQAEKLWGETLRLARTGYSELAAAWIHVKTLRVFVESVLRYGLPLDFVAACWVGRSKAIGKVKESLETQYAHLGGNAYGRDKKGKIVRKDDANVAELAAGTMGGSEYTPFVEYLFEVA</sequence>
<comment type="similarity">
    <text evidence="1 6">Belongs to the V-ATPase C subunit family.</text>
</comment>
<evidence type="ECO:0000256" key="2">
    <source>
        <dbReference type="ARBA" id="ARBA00022448"/>
    </source>
</evidence>
<keyword evidence="4 6" id="KW-0406">Ion transport</keyword>
<keyword evidence="2 6" id="KW-0813">Transport</keyword>
<dbReference type="PANTHER" id="PTHR10137:SF0">
    <property type="entry name" value="V-TYPE PROTON ATPASE SUBUNIT C"/>
    <property type="match status" value="1"/>
</dbReference>
<accession>A0AAV9V241</accession>
<dbReference type="Gene3D" id="3.30.70.1180">
    <property type="entry name" value="Vacuolar atp synthase subunit c, domain 1"/>
    <property type="match status" value="1"/>
</dbReference>
<dbReference type="CDD" id="cd14785">
    <property type="entry name" value="V-ATPase_C"/>
    <property type="match status" value="1"/>
</dbReference>
<gene>
    <name evidence="7" type="primary">VMA5</name>
    <name evidence="7" type="ORF">TWF730_008247</name>
</gene>
<protein>
    <recommendedName>
        <fullName evidence="6">V-type proton ATPase subunit C</fullName>
    </recommendedName>
</protein>
<dbReference type="GO" id="GO:0046961">
    <property type="term" value="F:proton-transporting ATPase activity, rotational mechanism"/>
    <property type="evidence" value="ECO:0007669"/>
    <property type="project" value="InterPro"/>
</dbReference>
<proteinExistence type="inferred from homology"/>
<evidence type="ECO:0000256" key="5">
    <source>
        <dbReference type="ARBA" id="ARBA00053565"/>
    </source>
</evidence>
<name>A0AAV9V241_9PEZI</name>
<evidence type="ECO:0000256" key="1">
    <source>
        <dbReference type="ARBA" id="ARBA00006138"/>
    </source>
</evidence>
<dbReference type="GO" id="GO:0000221">
    <property type="term" value="C:vacuolar proton-transporting V-type ATPase, V1 domain"/>
    <property type="evidence" value="ECO:0007669"/>
    <property type="project" value="TreeGrafter"/>
</dbReference>
<dbReference type="InterPro" id="IPR004907">
    <property type="entry name" value="ATPase_V1-cplx_csu"/>
</dbReference>
<comment type="function">
    <text evidence="5">Subunit of the V1 complex of vacuolar(H+)-ATPase (V-ATPase), a multisubunit enzyme composed of a peripheral complex (V1) that hydrolyzes ATP and a membrane integral complex (V0) that translocates protons. V-ATPase is responsible for acidifying and maintaining the pH of intracellular compartments. Subunit C is necessary for the assembly of the catalytic sector of the enzyme and is likely to have a specific function in its catalytic activity. Reversibly leaves the enzyme after glucose depletion, causing the catalytic subcomplex V1 to detach from the V0 section.</text>
</comment>
<dbReference type="InterPro" id="IPR036132">
    <property type="entry name" value="Vac_ATP_synth_c_sf"/>
</dbReference>
<dbReference type="FunFam" id="3.30.70.100:FF:000002">
    <property type="entry name" value="V-type proton ATPase subunit C"/>
    <property type="match status" value="1"/>
</dbReference>
<dbReference type="Gene3D" id="1.20.1460.10">
    <property type="entry name" value="subunit c (vma5p) of the yeast v-atpase, domain 2"/>
    <property type="match status" value="1"/>
</dbReference>
<dbReference type="EMBL" id="JAVHNS010000005">
    <property type="protein sequence ID" value="KAK6353823.1"/>
    <property type="molecule type" value="Genomic_DNA"/>
</dbReference>
<comment type="function">
    <text evidence="6">Subunit of the V1 complex of vacuolar(H+)-ATPase (V-ATPase), a multisubunit enzyme composed of a peripheral complex (V1) that hydrolyzes ATP and a membrane integral complex (V0) that translocates protons. V-ATPase is responsible for acidifying and maintaining the pH of intracellular compartments and in some cell types, is targeted to the plasma membrane, where it is responsible for acidifying the extracellular environment. Subunit C is necessary for the assembly of the catalytic sector of the enzyme and is likely to have a specific function in its catalytic activity.</text>
</comment>
<evidence type="ECO:0000313" key="8">
    <source>
        <dbReference type="Proteomes" id="UP001373714"/>
    </source>
</evidence>
<comment type="subunit">
    <text evidence="6">V-ATPase is a heteromultimeric enzyme composed of a peripheral catalytic V1 complex (components A to H) attached to an integral membrane V0 proton pore complex.</text>
</comment>
<comment type="caution">
    <text evidence="7">The sequence shown here is derived from an EMBL/GenBank/DDBJ whole genome shotgun (WGS) entry which is preliminary data.</text>
</comment>
<evidence type="ECO:0000256" key="3">
    <source>
        <dbReference type="ARBA" id="ARBA00022781"/>
    </source>
</evidence>
<dbReference type="Pfam" id="PF03223">
    <property type="entry name" value="V-ATPase_C"/>
    <property type="match status" value="1"/>
</dbReference>
<dbReference type="SUPFAM" id="SSF118203">
    <property type="entry name" value="Vacuolar ATP synthase subunit C"/>
    <property type="match status" value="1"/>
</dbReference>
<dbReference type="AlphaFoldDB" id="A0AAV9V241"/>
<evidence type="ECO:0000256" key="4">
    <source>
        <dbReference type="ARBA" id="ARBA00023065"/>
    </source>
</evidence>
<keyword evidence="8" id="KW-1185">Reference proteome</keyword>
<evidence type="ECO:0000256" key="6">
    <source>
        <dbReference type="RuleBase" id="RU364010"/>
    </source>
</evidence>
<dbReference type="Proteomes" id="UP001373714">
    <property type="component" value="Unassembled WGS sequence"/>
</dbReference>
<evidence type="ECO:0000313" key="7">
    <source>
        <dbReference type="EMBL" id="KAK6353823.1"/>
    </source>
</evidence>
<dbReference type="Gene3D" id="3.30.70.100">
    <property type="match status" value="1"/>
</dbReference>
<organism evidence="7 8">
    <name type="scientific">Orbilia blumenaviensis</name>
    <dbReference type="NCBI Taxonomy" id="1796055"/>
    <lineage>
        <taxon>Eukaryota</taxon>
        <taxon>Fungi</taxon>
        <taxon>Dikarya</taxon>
        <taxon>Ascomycota</taxon>
        <taxon>Pezizomycotina</taxon>
        <taxon>Orbiliomycetes</taxon>
        <taxon>Orbiliales</taxon>
        <taxon>Orbiliaceae</taxon>
        <taxon>Orbilia</taxon>
    </lineage>
</organism>
<keyword evidence="3 6" id="KW-0375">Hydrogen ion transport</keyword>
<reference evidence="7 8" key="1">
    <citation type="submission" date="2019-10" db="EMBL/GenBank/DDBJ databases">
        <authorList>
            <person name="Palmer J.M."/>
        </authorList>
    </citation>
    <scope>NUCLEOTIDE SEQUENCE [LARGE SCALE GENOMIC DNA]</scope>
    <source>
        <strain evidence="7 8">TWF730</strain>
    </source>
</reference>